<dbReference type="GO" id="GO:0007165">
    <property type="term" value="P:signal transduction"/>
    <property type="evidence" value="ECO:0007669"/>
    <property type="project" value="InterPro"/>
</dbReference>
<dbReference type="PRINTS" id="PR00364">
    <property type="entry name" value="DISEASERSIST"/>
</dbReference>
<keyword evidence="2" id="KW-0677">Repeat</keyword>
<dbReference type="Gramene" id="KCW78839">
    <property type="protein sequence ID" value="KCW78839"/>
    <property type="gene ID" value="EUGRSUZ_C00276"/>
</dbReference>
<dbReference type="Pfam" id="PF01582">
    <property type="entry name" value="TIR"/>
    <property type="match status" value="1"/>
</dbReference>
<evidence type="ECO:0000259" key="4">
    <source>
        <dbReference type="PROSITE" id="PS50104"/>
    </source>
</evidence>
<dbReference type="SMART" id="SM00369">
    <property type="entry name" value="LRR_TYP"/>
    <property type="match status" value="4"/>
</dbReference>
<dbReference type="SUPFAM" id="SSF52540">
    <property type="entry name" value="P-loop containing nucleoside triphosphate hydrolases"/>
    <property type="match status" value="1"/>
</dbReference>
<dbReference type="InterPro" id="IPR002182">
    <property type="entry name" value="NB-ARC"/>
</dbReference>
<dbReference type="InterPro" id="IPR058192">
    <property type="entry name" value="WHD_ROQ1-like"/>
</dbReference>
<protein>
    <recommendedName>
        <fullName evidence="4">TIR domain-containing protein</fullName>
    </recommendedName>
</protein>
<dbReference type="Gene3D" id="3.80.10.10">
    <property type="entry name" value="Ribonuclease Inhibitor"/>
    <property type="match status" value="4"/>
</dbReference>
<dbReference type="PANTHER" id="PTHR11017">
    <property type="entry name" value="LEUCINE-RICH REPEAT-CONTAINING PROTEIN"/>
    <property type="match status" value="1"/>
</dbReference>
<dbReference type="InterPro" id="IPR027417">
    <property type="entry name" value="P-loop_NTPase"/>
</dbReference>
<dbReference type="InterPro" id="IPR032675">
    <property type="entry name" value="LRR_dom_sf"/>
</dbReference>
<dbReference type="SUPFAM" id="SSF52058">
    <property type="entry name" value="L domain-like"/>
    <property type="match status" value="1"/>
</dbReference>
<feature type="domain" description="TIR" evidence="4">
    <location>
        <begin position="1"/>
        <end position="61"/>
    </location>
</feature>
<dbReference type="InParanoid" id="A0A059CKR3"/>
<dbReference type="InterPro" id="IPR036390">
    <property type="entry name" value="WH_DNA-bd_sf"/>
</dbReference>
<gene>
    <name evidence="5" type="ORF">EUGRSUZ_C00276</name>
</gene>
<dbReference type="InterPro" id="IPR055414">
    <property type="entry name" value="LRR_R13L4/SHOC2-like"/>
</dbReference>
<dbReference type="InterPro" id="IPR003591">
    <property type="entry name" value="Leu-rich_rpt_typical-subtyp"/>
</dbReference>
<dbReference type="InterPro" id="IPR000157">
    <property type="entry name" value="TIR_dom"/>
</dbReference>
<dbReference type="GO" id="GO:0006952">
    <property type="term" value="P:defense response"/>
    <property type="evidence" value="ECO:0007669"/>
    <property type="project" value="UniProtKB-KW"/>
</dbReference>
<dbReference type="SUPFAM" id="SSF46785">
    <property type="entry name" value="Winged helix' DNA-binding domain"/>
    <property type="match status" value="1"/>
</dbReference>
<dbReference type="PROSITE" id="PS50104">
    <property type="entry name" value="TIR"/>
    <property type="match status" value="1"/>
</dbReference>
<dbReference type="SUPFAM" id="SSF52047">
    <property type="entry name" value="RNI-like"/>
    <property type="match status" value="1"/>
</dbReference>
<name>A0A059CKR3_EUCGR</name>
<dbReference type="EMBL" id="KK198755">
    <property type="protein sequence ID" value="KCW78839.1"/>
    <property type="molecule type" value="Genomic_DNA"/>
</dbReference>
<proteinExistence type="predicted"/>
<dbReference type="Pfam" id="PF00931">
    <property type="entry name" value="NB-ARC"/>
    <property type="match status" value="1"/>
</dbReference>
<reference evidence="5" key="1">
    <citation type="submission" date="2013-07" db="EMBL/GenBank/DDBJ databases">
        <title>The genome of Eucalyptus grandis.</title>
        <authorList>
            <person name="Schmutz J."/>
            <person name="Hayes R."/>
            <person name="Myburg A."/>
            <person name="Tuskan G."/>
            <person name="Grattapaglia D."/>
            <person name="Rokhsar D.S."/>
        </authorList>
    </citation>
    <scope>NUCLEOTIDE SEQUENCE</scope>
    <source>
        <tissue evidence="5">Leaf extractions</tissue>
    </source>
</reference>
<evidence type="ECO:0000256" key="1">
    <source>
        <dbReference type="ARBA" id="ARBA00022614"/>
    </source>
</evidence>
<evidence type="ECO:0000256" key="2">
    <source>
        <dbReference type="ARBA" id="ARBA00022737"/>
    </source>
</evidence>
<dbReference type="Gene3D" id="3.40.50.300">
    <property type="entry name" value="P-loop containing nucleotide triphosphate hydrolases"/>
    <property type="match status" value="1"/>
</dbReference>
<keyword evidence="3" id="KW-0611">Plant defense</keyword>
<dbReference type="InterPro" id="IPR044974">
    <property type="entry name" value="Disease_R_plants"/>
</dbReference>
<dbReference type="PANTHER" id="PTHR11017:SF570">
    <property type="entry name" value="DISEASE RESISTANCE PROTEIN (TIR-NBS CLASS)-RELATED"/>
    <property type="match status" value="1"/>
</dbReference>
<evidence type="ECO:0000313" key="5">
    <source>
        <dbReference type="EMBL" id="KCW78839.1"/>
    </source>
</evidence>
<keyword evidence="1" id="KW-0433">Leucine-rich repeat</keyword>
<accession>A0A059CKR3</accession>
<dbReference type="InterPro" id="IPR035897">
    <property type="entry name" value="Toll_tir_struct_dom_sf"/>
</dbReference>
<dbReference type="Pfam" id="PF23282">
    <property type="entry name" value="WHD_ROQ1"/>
    <property type="match status" value="1"/>
</dbReference>
<dbReference type="GO" id="GO:0043531">
    <property type="term" value="F:ADP binding"/>
    <property type="evidence" value="ECO:0007669"/>
    <property type="project" value="InterPro"/>
</dbReference>
<sequence>MECKESRGQIVLPVLYKVKPKHVRKLKGAFGKAYKSCKDKFEKEVEQQGPLALKKAVDLRVFESEKFADGHEGELVNELVEIILREQQHDLPPDLPENLVAIEDCVAEVMELVDLARPDTRIIGIWGMGGIGKTTLATIIYKKLFDKFQCRSSRQDIREEINRKGVEHVQSLLISEITKSPPHSVHKSDIGIAMIRSSCENKKVLILLDDVDRRDHLDKLIGGCNFGSGSSLLKEKDRIEWEETLKKLRNAPNETVQEKLRISYDTLTSEVQQMFLDIACFFIGTDKTNVTYFWADLKFFPIAGLRILINRSLIKIDDENRFRMHDQLRDLGKVIACPADKKPWDCSRLWDKEKVMRVLRRQVENENIEALRLDQRGSKEFMRRESFKKMPNLKFLHVKDVDFGGDFEESLTELRWLEWEGCHDSLEMTKLVIPDLFGVHYDRVRGVSENWRGWSSIKMERLKVVNLSRCLKLKSNPNLSTFENLRSLILKGCANLKEIDHSIQYAERLLLLNLSGCRSLKMLPEQLGKLEHLEELVVDKTRIKEIPSCIGSLKNLKRLSAQWDWESKHLSLKKIPSSIGKLGELVELNLSGTRIKELPESIGKLNKLKILKIQGCEIERIPSSIGKLQSLQELDASSCRKLKGRILLDKGGLSFLKTLDLQCTKISGLPENLDQLSSLEHLQLDECEELESLPKPPFSLKFLGLTGRSKELPSLSHRKHLQTLQLFICDSLQSIPSLSRLKHLQELYLCDCGSLQSIPSLSRLKHLQKFWLWDCVSLQEIPKLPSCIRILDVNKCPKVERFPNQKDLEFLSELGLSACNGLKKLDGLESLKSLRKLCLYLSFDEKVDHLHVIEGLEKLGSLEWVDISWRKHIQVLDLSKSEHLTWLNVRDCKSLVEIRCPSKFLRFDRSGCESLKKLPDFFY</sequence>
<organism evidence="5">
    <name type="scientific">Eucalyptus grandis</name>
    <name type="common">Flooded gum</name>
    <dbReference type="NCBI Taxonomy" id="71139"/>
    <lineage>
        <taxon>Eukaryota</taxon>
        <taxon>Viridiplantae</taxon>
        <taxon>Streptophyta</taxon>
        <taxon>Embryophyta</taxon>
        <taxon>Tracheophyta</taxon>
        <taxon>Spermatophyta</taxon>
        <taxon>Magnoliopsida</taxon>
        <taxon>eudicotyledons</taxon>
        <taxon>Gunneridae</taxon>
        <taxon>Pentapetalae</taxon>
        <taxon>rosids</taxon>
        <taxon>malvids</taxon>
        <taxon>Myrtales</taxon>
        <taxon>Myrtaceae</taxon>
        <taxon>Myrtoideae</taxon>
        <taxon>Eucalypteae</taxon>
        <taxon>Eucalyptus</taxon>
    </lineage>
</organism>
<dbReference type="AlphaFoldDB" id="A0A059CKR3"/>
<dbReference type="GO" id="GO:0051707">
    <property type="term" value="P:response to other organism"/>
    <property type="evidence" value="ECO:0007669"/>
    <property type="project" value="UniProtKB-ARBA"/>
</dbReference>
<dbReference type="Gene3D" id="3.40.50.10140">
    <property type="entry name" value="Toll/interleukin-1 receptor homology (TIR) domain"/>
    <property type="match status" value="1"/>
</dbReference>
<dbReference type="Pfam" id="PF23598">
    <property type="entry name" value="LRR_14"/>
    <property type="match status" value="2"/>
</dbReference>
<evidence type="ECO:0000256" key="3">
    <source>
        <dbReference type="ARBA" id="ARBA00022821"/>
    </source>
</evidence>
<dbReference type="eggNOG" id="ENOG502RZBH">
    <property type="taxonomic scope" value="Eukaryota"/>
</dbReference>